<evidence type="ECO:0000256" key="7">
    <source>
        <dbReference type="ARBA" id="ARBA00022723"/>
    </source>
</evidence>
<dbReference type="PANTHER" id="PTHR46300:SF2">
    <property type="entry name" value="CYTOCHROME P450 MONOOXYGENASE ALNH-RELATED"/>
    <property type="match status" value="1"/>
</dbReference>
<keyword evidence="15" id="KW-1185">Reference proteome</keyword>
<comment type="pathway">
    <text evidence="3">Secondary metabolite biosynthesis.</text>
</comment>
<keyword evidence="6" id="KW-0812">Transmembrane</keyword>
<dbReference type="PRINTS" id="PR00463">
    <property type="entry name" value="EP450I"/>
</dbReference>
<evidence type="ECO:0000256" key="13">
    <source>
        <dbReference type="ARBA" id="ARBA00023180"/>
    </source>
</evidence>
<evidence type="ECO:0000256" key="4">
    <source>
        <dbReference type="ARBA" id="ARBA00010617"/>
    </source>
</evidence>
<sequence length="266" mass="30926">MSVVFGTRCPRYETPESTALFEALEAWNRCLSPGAIPPVDLLPFLDYIPARWAWWKGMASEVREKQRKLYFGLLDECEQRMARGEENDSFIEEVVKRQKSMGLTREMTGYLGGVLLEAGSDTTSSFLKYLLMELVTFPHVQRKAQEEIDRVVGHERLPSLADLENLPYIRALIKEVLCIVSVQSRRLSHTLLWLTWRWNLPQSSSVLNVLRRAYQNLLGKTEHFDDPEAFDPERYLRHEYGIKEGVDPSFFRDNIAFGYGRVRRYA</sequence>
<reference evidence="14 15" key="1">
    <citation type="submission" date="2024-01" db="EMBL/GenBank/DDBJ databases">
        <title>A draft genome for a cacao thread blight-causing isolate of Paramarasmius palmivorus.</title>
        <authorList>
            <person name="Baruah I.K."/>
            <person name="Bukari Y."/>
            <person name="Amoako-Attah I."/>
            <person name="Meinhardt L.W."/>
            <person name="Bailey B.A."/>
            <person name="Cohen S.P."/>
        </authorList>
    </citation>
    <scope>NUCLEOTIDE SEQUENCE [LARGE SCALE GENOMIC DNA]</scope>
    <source>
        <strain evidence="14 15">GH-12</strain>
    </source>
</reference>
<keyword evidence="11" id="KW-0503">Monooxygenase</keyword>
<comment type="cofactor">
    <cofactor evidence="1">
        <name>heme</name>
        <dbReference type="ChEBI" id="CHEBI:30413"/>
    </cofactor>
</comment>
<comment type="similarity">
    <text evidence="4">Belongs to the cytochrome P450 family.</text>
</comment>
<evidence type="ECO:0000256" key="8">
    <source>
        <dbReference type="ARBA" id="ARBA00022989"/>
    </source>
</evidence>
<dbReference type="GO" id="GO:0005506">
    <property type="term" value="F:iron ion binding"/>
    <property type="evidence" value="ECO:0007669"/>
    <property type="project" value="InterPro"/>
</dbReference>
<keyword evidence="10" id="KW-0408">Iron</keyword>
<evidence type="ECO:0000256" key="10">
    <source>
        <dbReference type="ARBA" id="ARBA00023004"/>
    </source>
</evidence>
<evidence type="ECO:0000256" key="6">
    <source>
        <dbReference type="ARBA" id="ARBA00022692"/>
    </source>
</evidence>
<dbReference type="GO" id="GO:0020037">
    <property type="term" value="F:heme binding"/>
    <property type="evidence" value="ECO:0007669"/>
    <property type="project" value="InterPro"/>
</dbReference>
<dbReference type="InterPro" id="IPR036396">
    <property type="entry name" value="Cyt_P450_sf"/>
</dbReference>
<dbReference type="GO" id="GO:0004497">
    <property type="term" value="F:monooxygenase activity"/>
    <property type="evidence" value="ECO:0007669"/>
    <property type="project" value="UniProtKB-KW"/>
</dbReference>
<dbReference type="SUPFAM" id="SSF48264">
    <property type="entry name" value="Cytochrome P450"/>
    <property type="match status" value="1"/>
</dbReference>
<keyword evidence="8" id="KW-1133">Transmembrane helix</keyword>
<dbReference type="PANTHER" id="PTHR46300">
    <property type="entry name" value="P450, PUTATIVE (EUROFUNG)-RELATED-RELATED"/>
    <property type="match status" value="1"/>
</dbReference>
<protein>
    <recommendedName>
        <fullName evidence="16">Cytochrome P450</fullName>
    </recommendedName>
</protein>
<evidence type="ECO:0000256" key="2">
    <source>
        <dbReference type="ARBA" id="ARBA00004167"/>
    </source>
</evidence>
<keyword evidence="5" id="KW-0349">Heme</keyword>
<dbReference type="GO" id="GO:0016020">
    <property type="term" value="C:membrane"/>
    <property type="evidence" value="ECO:0007669"/>
    <property type="project" value="UniProtKB-SubCell"/>
</dbReference>
<evidence type="ECO:0000313" key="15">
    <source>
        <dbReference type="Proteomes" id="UP001383192"/>
    </source>
</evidence>
<dbReference type="Pfam" id="PF00067">
    <property type="entry name" value="p450"/>
    <property type="match status" value="1"/>
</dbReference>
<dbReference type="Proteomes" id="UP001383192">
    <property type="component" value="Unassembled WGS sequence"/>
</dbReference>
<dbReference type="EMBL" id="JAYKXP010000081">
    <property type="protein sequence ID" value="KAK7029528.1"/>
    <property type="molecule type" value="Genomic_DNA"/>
</dbReference>
<dbReference type="AlphaFoldDB" id="A0AAW0BRF6"/>
<keyword evidence="12" id="KW-0472">Membrane</keyword>
<keyword evidence="13" id="KW-0325">Glycoprotein</keyword>
<dbReference type="InterPro" id="IPR002401">
    <property type="entry name" value="Cyt_P450_E_grp-I"/>
</dbReference>
<evidence type="ECO:0000256" key="1">
    <source>
        <dbReference type="ARBA" id="ARBA00001971"/>
    </source>
</evidence>
<dbReference type="Gene3D" id="1.10.630.10">
    <property type="entry name" value="Cytochrome P450"/>
    <property type="match status" value="1"/>
</dbReference>
<dbReference type="GO" id="GO:0016705">
    <property type="term" value="F:oxidoreductase activity, acting on paired donors, with incorporation or reduction of molecular oxygen"/>
    <property type="evidence" value="ECO:0007669"/>
    <property type="project" value="InterPro"/>
</dbReference>
<evidence type="ECO:0000256" key="3">
    <source>
        <dbReference type="ARBA" id="ARBA00005179"/>
    </source>
</evidence>
<organism evidence="14 15">
    <name type="scientific">Paramarasmius palmivorus</name>
    <dbReference type="NCBI Taxonomy" id="297713"/>
    <lineage>
        <taxon>Eukaryota</taxon>
        <taxon>Fungi</taxon>
        <taxon>Dikarya</taxon>
        <taxon>Basidiomycota</taxon>
        <taxon>Agaricomycotina</taxon>
        <taxon>Agaricomycetes</taxon>
        <taxon>Agaricomycetidae</taxon>
        <taxon>Agaricales</taxon>
        <taxon>Marasmiineae</taxon>
        <taxon>Marasmiaceae</taxon>
        <taxon>Paramarasmius</taxon>
    </lineage>
</organism>
<evidence type="ECO:0000256" key="5">
    <source>
        <dbReference type="ARBA" id="ARBA00022617"/>
    </source>
</evidence>
<keyword evidence="9" id="KW-0560">Oxidoreductase</keyword>
<evidence type="ECO:0008006" key="16">
    <source>
        <dbReference type="Google" id="ProtNLM"/>
    </source>
</evidence>
<proteinExistence type="inferred from homology"/>
<gene>
    <name evidence="14" type="ORF">VNI00_014405</name>
</gene>
<comment type="caution">
    <text evidence="14">The sequence shown here is derived from an EMBL/GenBank/DDBJ whole genome shotgun (WGS) entry which is preliminary data.</text>
</comment>
<evidence type="ECO:0000256" key="12">
    <source>
        <dbReference type="ARBA" id="ARBA00023136"/>
    </source>
</evidence>
<name>A0AAW0BRF6_9AGAR</name>
<dbReference type="InterPro" id="IPR050364">
    <property type="entry name" value="Cytochrome_P450_fung"/>
</dbReference>
<keyword evidence="7" id="KW-0479">Metal-binding</keyword>
<comment type="subcellular location">
    <subcellularLocation>
        <location evidence="2">Membrane</location>
        <topology evidence="2">Single-pass membrane protein</topology>
    </subcellularLocation>
</comment>
<evidence type="ECO:0000256" key="9">
    <source>
        <dbReference type="ARBA" id="ARBA00023002"/>
    </source>
</evidence>
<evidence type="ECO:0000313" key="14">
    <source>
        <dbReference type="EMBL" id="KAK7029528.1"/>
    </source>
</evidence>
<dbReference type="InterPro" id="IPR001128">
    <property type="entry name" value="Cyt_P450"/>
</dbReference>
<accession>A0AAW0BRF6</accession>
<evidence type="ECO:0000256" key="11">
    <source>
        <dbReference type="ARBA" id="ARBA00023033"/>
    </source>
</evidence>